<dbReference type="SUPFAM" id="SSF55785">
    <property type="entry name" value="PYP-like sensor domain (PAS domain)"/>
    <property type="match status" value="2"/>
</dbReference>
<dbReference type="Gene3D" id="3.30.70.270">
    <property type="match status" value="1"/>
</dbReference>
<evidence type="ECO:0000259" key="6">
    <source>
        <dbReference type="PROSITE" id="PS50887"/>
    </source>
</evidence>
<dbReference type="GO" id="GO:0003824">
    <property type="term" value="F:catalytic activity"/>
    <property type="evidence" value="ECO:0007669"/>
    <property type="project" value="UniProtKB-ARBA"/>
</dbReference>
<gene>
    <name evidence="7" type="ORF">SAMN05878282_102253</name>
</gene>
<feature type="domain" description="PAS" evidence="4">
    <location>
        <begin position="51"/>
        <end position="94"/>
    </location>
</feature>
<dbReference type="PROSITE" id="PS50113">
    <property type="entry name" value="PAC"/>
    <property type="match status" value="2"/>
</dbReference>
<dbReference type="PANTHER" id="PTHR46663">
    <property type="entry name" value="DIGUANYLATE CYCLASE DGCT-RELATED"/>
    <property type="match status" value="1"/>
</dbReference>
<evidence type="ECO:0000313" key="7">
    <source>
        <dbReference type="EMBL" id="SIQ12146.1"/>
    </source>
</evidence>
<dbReference type="SUPFAM" id="SSF55073">
    <property type="entry name" value="Nucleotide cyclase"/>
    <property type="match status" value="1"/>
</dbReference>
<evidence type="ECO:0000256" key="2">
    <source>
        <dbReference type="ARBA" id="ARBA00004533"/>
    </source>
</evidence>
<dbReference type="InterPro" id="IPR052163">
    <property type="entry name" value="DGC-Regulatory_Protein"/>
</dbReference>
<dbReference type="NCBIfam" id="TIGR00229">
    <property type="entry name" value="sensory_box"/>
    <property type="match status" value="2"/>
</dbReference>
<dbReference type="InterPro" id="IPR029787">
    <property type="entry name" value="Nucleotide_cyclase"/>
</dbReference>
<dbReference type="SMART" id="SM00091">
    <property type="entry name" value="PAS"/>
    <property type="match status" value="2"/>
</dbReference>
<sequence length="470" mass="52351">MMNSIYASSTQTVFVLLLLLCASIAYSIHIKRKLARSTVKADLAINELKAQLDNNSALLRTAVDGIHVINLQGDLIMANDAFCRLLGYDMDEVMQLNVTQWDAYLDKDELIPNIVKLRGQVSTFETRHRRKDGTILDVEINTVGVDINNTPLLFCSARDITERKAIEHQLRQAANVFHYSQESLMIINNKGIIADVNNAFTRITGYTREEAVGQCPPLINAEQNDAQICLHIRNALDNSGYWSGETWNVRKNGEVYATNLTISRVTDQSGRISNLVGIFSDITPSKRYQEQLEQIAHYDPLTQLPNRLLFADRLQHEIVRASRNNTIVAVVYLDLDGFKQVNDTCGHAAGDQLLSTLATRMKCALRDEDTLARIGGDEFVAVLVDLESVEACEVVLKRLLSAAAASVIIDNQPHQVSASIGVACYPHDGIDADQLIRRADHAMYQAKQSGKNRYQFSQAVRPGEPTDSHT</sequence>
<protein>
    <submittedName>
        <fullName evidence="7">PAS domain S-box-containing protein/diguanylate cyclase (GGDEF) domain-containing protein</fullName>
    </submittedName>
</protein>
<evidence type="ECO:0000256" key="1">
    <source>
        <dbReference type="ARBA" id="ARBA00001946"/>
    </source>
</evidence>
<evidence type="ECO:0000313" key="8">
    <source>
        <dbReference type="Proteomes" id="UP000185841"/>
    </source>
</evidence>
<feature type="domain" description="PAS" evidence="4">
    <location>
        <begin position="166"/>
        <end position="214"/>
    </location>
</feature>
<dbReference type="InterPro" id="IPR000014">
    <property type="entry name" value="PAS"/>
</dbReference>
<evidence type="ECO:0000259" key="5">
    <source>
        <dbReference type="PROSITE" id="PS50113"/>
    </source>
</evidence>
<evidence type="ECO:0000256" key="3">
    <source>
        <dbReference type="SAM" id="MobiDB-lite"/>
    </source>
</evidence>
<dbReference type="AlphaFoldDB" id="A0A1N6Q6R6"/>
<dbReference type="Proteomes" id="UP000185841">
    <property type="component" value="Unassembled WGS sequence"/>
</dbReference>
<feature type="domain" description="GGDEF" evidence="6">
    <location>
        <begin position="326"/>
        <end position="459"/>
    </location>
</feature>
<dbReference type="NCBIfam" id="TIGR00254">
    <property type="entry name" value="GGDEF"/>
    <property type="match status" value="1"/>
</dbReference>
<dbReference type="InterPro" id="IPR043128">
    <property type="entry name" value="Rev_trsase/Diguanyl_cyclase"/>
</dbReference>
<dbReference type="InterPro" id="IPR000160">
    <property type="entry name" value="GGDEF_dom"/>
</dbReference>
<dbReference type="PROSITE" id="PS50112">
    <property type="entry name" value="PAS"/>
    <property type="match status" value="2"/>
</dbReference>
<dbReference type="Pfam" id="PF13426">
    <property type="entry name" value="PAS_9"/>
    <property type="match status" value="2"/>
</dbReference>
<dbReference type="GO" id="GO:0005886">
    <property type="term" value="C:plasma membrane"/>
    <property type="evidence" value="ECO:0007669"/>
    <property type="project" value="UniProtKB-SubCell"/>
</dbReference>
<reference evidence="7 8" key="1">
    <citation type="submission" date="2017-01" db="EMBL/GenBank/DDBJ databases">
        <authorList>
            <person name="Mah S.A."/>
            <person name="Swanson W.J."/>
            <person name="Moy G.W."/>
            <person name="Vacquier V.D."/>
        </authorList>
    </citation>
    <scope>NUCLEOTIDE SEQUENCE [LARGE SCALE GENOMIC DNA]</scope>
    <source>
        <strain evidence="7 8">RU36E</strain>
    </source>
</reference>
<dbReference type="PANTHER" id="PTHR46663:SF3">
    <property type="entry name" value="SLL0267 PROTEIN"/>
    <property type="match status" value="1"/>
</dbReference>
<evidence type="ECO:0000259" key="4">
    <source>
        <dbReference type="PROSITE" id="PS50112"/>
    </source>
</evidence>
<proteinExistence type="predicted"/>
<feature type="region of interest" description="Disordered" evidence="3">
    <location>
        <begin position="450"/>
        <end position="470"/>
    </location>
</feature>
<dbReference type="InterPro" id="IPR035965">
    <property type="entry name" value="PAS-like_dom_sf"/>
</dbReference>
<dbReference type="PROSITE" id="PS50887">
    <property type="entry name" value="GGDEF"/>
    <property type="match status" value="1"/>
</dbReference>
<organism evidence="7 8">
    <name type="scientific">Aquipseudomonas alcaligenes</name>
    <name type="common">Pseudomonas alcaligenes</name>
    <dbReference type="NCBI Taxonomy" id="43263"/>
    <lineage>
        <taxon>Bacteria</taxon>
        <taxon>Pseudomonadati</taxon>
        <taxon>Pseudomonadota</taxon>
        <taxon>Gammaproteobacteria</taxon>
        <taxon>Pseudomonadales</taxon>
        <taxon>Pseudomonadaceae</taxon>
        <taxon>Aquipseudomonas</taxon>
    </lineage>
</organism>
<dbReference type="CDD" id="cd01949">
    <property type="entry name" value="GGDEF"/>
    <property type="match status" value="1"/>
</dbReference>
<comment type="subcellular location">
    <subcellularLocation>
        <location evidence="2">Cell inner membrane</location>
    </subcellularLocation>
</comment>
<feature type="domain" description="PAC" evidence="5">
    <location>
        <begin position="242"/>
        <end position="294"/>
    </location>
</feature>
<dbReference type="InterPro" id="IPR001610">
    <property type="entry name" value="PAC"/>
</dbReference>
<name>A0A1N6Q6R6_AQUAC</name>
<feature type="domain" description="PAC" evidence="5">
    <location>
        <begin position="122"/>
        <end position="172"/>
    </location>
</feature>
<dbReference type="FunFam" id="3.30.70.270:FF:000001">
    <property type="entry name" value="Diguanylate cyclase domain protein"/>
    <property type="match status" value="1"/>
</dbReference>
<dbReference type="Gene3D" id="3.30.450.20">
    <property type="entry name" value="PAS domain"/>
    <property type="match status" value="2"/>
</dbReference>
<dbReference type="CDD" id="cd00130">
    <property type="entry name" value="PAS"/>
    <property type="match status" value="2"/>
</dbReference>
<dbReference type="RefSeq" id="WP_083690804.1">
    <property type="nucleotide sequence ID" value="NZ_FTMP01000002.1"/>
</dbReference>
<dbReference type="InterPro" id="IPR000700">
    <property type="entry name" value="PAS-assoc_C"/>
</dbReference>
<dbReference type="Pfam" id="PF00990">
    <property type="entry name" value="GGDEF"/>
    <property type="match status" value="1"/>
</dbReference>
<accession>A0A1N6Q6R6</accession>
<dbReference type="EMBL" id="FTMP01000002">
    <property type="protein sequence ID" value="SIQ12146.1"/>
    <property type="molecule type" value="Genomic_DNA"/>
</dbReference>
<dbReference type="SMART" id="SM00267">
    <property type="entry name" value="GGDEF"/>
    <property type="match status" value="1"/>
</dbReference>
<comment type="cofactor">
    <cofactor evidence="1">
        <name>Mg(2+)</name>
        <dbReference type="ChEBI" id="CHEBI:18420"/>
    </cofactor>
</comment>
<dbReference type="SMART" id="SM00086">
    <property type="entry name" value="PAC"/>
    <property type="match status" value="2"/>
</dbReference>